<keyword evidence="1" id="KW-0472">Membrane</keyword>
<evidence type="ECO:0000256" key="1">
    <source>
        <dbReference type="SAM" id="Phobius"/>
    </source>
</evidence>
<organism evidence="2 3">
    <name type="scientific">Lipingzhangella halophila</name>
    <dbReference type="NCBI Taxonomy" id="1783352"/>
    <lineage>
        <taxon>Bacteria</taxon>
        <taxon>Bacillati</taxon>
        <taxon>Actinomycetota</taxon>
        <taxon>Actinomycetes</taxon>
        <taxon>Streptosporangiales</taxon>
        <taxon>Nocardiopsidaceae</taxon>
        <taxon>Lipingzhangella</taxon>
    </lineage>
</organism>
<feature type="transmembrane region" description="Helical" evidence="1">
    <location>
        <begin position="51"/>
        <end position="68"/>
    </location>
</feature>
<accession>A0A7W7RHI0</accession>
<dbReference type="AlphaFoldDB" id="A0A7W7RHI0"/>
<keyword evidence="1" id="KW-1133">Transmembrane helix</keyword>
<dbReference type="EMBL" id="JACHJT010000001">
    <property type="protein sequence ID" value="MBB4932073.1"/>
    <property type="molecule type" value="Genomic_DNA"/>
</dbReference>
<reference evidence="2 3" key="1">
    <citation type="submission" date="2020-08" db="EMBL/GenBank/DDBJ databases">
        <title>Sequencing the genomes of 1000 actinobacteria strains.</title>
        <authorList>
            <person name="Klenk H.-P."/>
        </authorList>
    </citation>
    <scope>NUCLEOTIDE SEQUENCE [LARGE SCALE GENOMIC DNA]</scope>
    <source>
        <strain evidence="2 3">DSM 102030</strain>
    </source>
</reference>
<gene>
    <name evidence="2" type="ORF">F4561_002893</name>
</gene>
<proteinExistence type="predicted"/>
<feature type="transmembrane region" description="Helical" evidence="1">
    <location>
        <begin position="75"/>
        <end position="91"/>
    </location>
</feature>
<keyword evidence="1" id="KW-0812">Transmembrane</keyword>
<comment type="caution">
    <text evidence="2">The sequence shown here is derived from an EMBL/GenBank/DDBJ whole genome shotgun (WGS) entry which is preliminary data.</text>
</comment>
<evidence type="ECO:0000313" key="3">
    <source>
        <dbReference type="Proteomes" id="UP000523007"/>
    </source>
</evidence>
<evidence type="ECO:0000313" key="2">
    <source>
        <dbReference type="EMBL" id="MBB4932073.1"/>
    </source>
</evidence>
<keyword evidence="3" id="KW-1185">Reference proteome</keyword>
<name>A0A7W7RHI0_9ACTN</name>
<dbReference type="RefSeq" id="WP_184584253.1">
    <property type="nucleotide sequence ID" value="NZ_JACHJT010000001.1"/>
</dbReference>
<evidence type="ECO:0008006" key="4">
    <source>
        <dbReference type="Google" id="ProtNLM"/>
    </source>
</evidence>
<protein>
    <recommendedName>
        <fullName evidence="4">MYXO-CTERM domain-containing protein</fullName>
    </recommendedName>
</protein>
<dbReference type="Proteomes" id="UP000523007">
    <property type="component" value="Unassembled WGS sequence"/>
</dbReference>
<sequence>MTESCPADEPWGGGERDVTVKTRWAWRGRRHDQGGPPAGSGDLARGQWEPAAYWLLYVVAFLAVLLHWRAGNVELAVLCAVAVLVSVWSIMRAHRGDAV</sequence>